<evidence type="ECO:0000256" key="1">
    <source>
        <dbReference type="ARBA" id="ARBA00008950"/>
    </source>
</evidence>
<dbReference type="InterPro" id="IPR029052">
    <property type="entry name" value="Metallo-depent_PP-like"/>
</dbReference>
<dbReference type="InterPro" id="IPR024654">
    <property type="entry name" value="Calcineurin-like_PHP_lpxH"/>
</dbReference>
<comment type="similarity">
    <text evidence="1 2">Belongs to the metallophosphoesterase superfamily. YfcE family.</text>
</comment>
<dbReference type="InterPro" id="IPR000979">
    <property type="entry name" value="Phosphodiesterase_MJ0936/Vps29"/>
</dbReference>
<sequence>MARIGVISDTHGVLPVEAFNALADCEHIIHAGDICSPEIICDLQTLAPVTAVLGNNDFNEYGSSVRRFARPVVDGVRFLVAHYPRDVRIVFAGSGALAPGDPLPNVCIHGHTHIPEIVVGKEARPADLLLCPGSPTNPRGGFPQCVAKIDVWEGRILRAWVERTTRGPHCGEVVLRHDFA</sequence>
<accession>A0A6N6NPF7</accession>
<evidence type="ECO:0000256" key="2">
    <source>
        <dbReference type="RuleBase" id="RU362039"/>
    </source>
</evidence>
<dbReference type="Proteomes" id="UP000468668">
    <property type="component" value="Unassembled WGS sequence"/>
</dbReference>
<reference evidence="4 5" key="1">
    <citation type="submission" date="2019-09" db="EMBL/GenBank/DDBJ databases">
        <title>Whole genome shotgun sequencing (WGS) of Ellagibacter isourolithinifaciens DSM 104140(T) and Adlercreutzia muris DSM 29508(T).</title>
        <authorList>
            <person name="Stoll D.A."/>
            <person name="Danylec N."/>
            <person name="Huch M."/>
        </authorList>
    </citation>
    <scope>NUCLEOTIDE SEQUENCE [LARGE SCALE GENOMIC DNA]</scope>
    <source>
        <strain evidence="4 5">DSM 104140</strain>
    </source>
</reference>
<evidence type="ECO:0000313" key="5">
    <source>
        <dbReference type="Proteomes" id="UP000468668"/>
    </source>
</evidence>
<feature type="domain" description="Calcineurin-like phosphoesterase" evidence="3">
    <location>
        <begin position="3"/>
        <end position="151"/>
    </location>
</feature>
<dbReference type="NCBIfam" id="TIGR00040">
    <property type="entry name" value="yfcE"/>
    <property type="match status" value="1"/>
</dbReference>
<dbReference type="GO" id="GO:0016787">
    <property type="term" value="F:hydrolase activity"/>
    <property type="evidence" value="ECO:0007669"/>
    <property type="project" value="UniProtKB-UniRule"/>
</dbReference>
<dbReference type="SUPFAM" id="SSF56300">
    <property type="entry name" value="Metallo-dependent phosphatases"/>
    <property type="match status" value="1"/>
</dbReference>
<dbReference type="GO" id="GO:0046872">
    <property type="term" value="F:metal ion binding"/>
    <property type="evidence" value="ECO:0007669"/>
    <property type="project" value="UniProtKB-KW"/>
</dbReference>
<dbReference type="OrthoDB" id="9785951at2"/>
<dbReference type="EMBL" id="WAJR01000003">
    <property type="protein sequence ID" value="KAB1642062.1"/>
    <property type="molecule type" value="Genomic_DNA"/>
</dbReference>
<proteinExistence type="inferred from homology"/>
<evidence type="ECO:0000259" key="3">
    <source>
        <dbReference type="Pfam" id="PF12850"/>
    </source>
</evidence>
<dbReference type="Gene3D" id="3.60.21.10">
    <property type="match status" value="1"/>
</dbReference>
<keyword evidence="2" id="KW-0479">Metal-binding</keyword>
<gene>
    <name evidence="4" type="ORF">F8C90_02490</name>
</gene>
<dbReference type="Pfam" id="PF12850">
    <property type="entry name" value="Metallophos_2"/>
    <property type="match status" value="1"/>
</dbReference>
<keyword evidence="5" id="KW-1185">Reference proteome</keyword>
<dbReference type="AlphaFoldDB" id="A0A6N6NPF7"/>
<comment type="cofactor">
    <cofactor evidence="2">
        <name>a divalent metal cation</name>
        <dbReference type="ChEBI" id="CHEBI:60240"/>
    </cofactor>
</comment>
<name>A0A6N6NPF7_9ACTN</name>
<comment type="caution">
    <text evidence="4">The sequence shown here is derived from an EMBL/GenBank/DDBJ whole genome shotgun (WGS) entry which is preliminary data.</text>
</comment>
<dbReference type="RefSeq" id="WP_158048872.1">
    <property type="nucleotide sequence ID" value="NZ_DBFRXQ010000038.1"/>
</dbReference>
<evidence type="ECO:0000313" key="4">
    <source>
        <dbReference type="EMBL" id="KAB1642062.1"/>
    </source>
</evidence>
<dbReference type="EC" id="3.1.4.-" evidence="2"/>
<dbReference type="GeneID" id="98657268"/>
<protein>
    <recommendedName>
        <fullName evidence="2">Phosphoesterase</fullName>
        <ecNumber evidence="2">3.1.4.-</ecNumber>
    </recommendedName>
</protein>
<organism evidence="4 5">
    <name type="scientific">Ellagibacter isourolithinifaciens</name>
    <dbReference type="NCBI Taxonomy" id="2137581"/>
    <lineage>
        <taxon>Bacteria</taxon>
        <taxon>Bacillati</taxon>
        <taxon>Actinomycetota</taxon>
        <taxon>Coriobacteriia</taxon>
        <taxon>Eggerthellales</taxon>
        <taxon>Eggerthellaceae</taxon>
        <taxon>Ellagibacter</taxon>
    </lineage>
</organism>